<organism evidence="1 2">
    <name type="scientific">Paenibacillus larvae</name>
    <dbReference type="NCBI Taxonomy" id="1464"/>
    <lineage>
        <taxon>Bacteria</taxon>
        <taxon>Bacillati</taxon>
        <taxon>Bacillota</taxon>
        <taxon>Bacilli</taxon>
        <taxon>Bacillales</taxon>
        <taxon>Paenibacillaceae</taxon>
        <taxon>Paenibacillus</taxon>
    </lineage>
</organism>
<evidence type="ECO:0000313" key="1">
    <source>
        <dbReference type="EMBL" id="MDT2251871.1"/>
    </source>
</evidence>
<dbReference type="Proteomes" id="UP001259239">
    <property type="component" value="Unassembled WGS sequence"/>
</dbReference>
<dbReference type="EMBL" id="JARQGV010000004">
    <property type="protein sequence ID" value="MDT2251871.1"/>
    <property type="molecule type" value="Genomic_DNA"/>
</dbReference>
<dbReference type="AlphaFoldDB" id="A0AAP5JTP3"/>
<proteinExistence type="predicted"/>
<reference evidence="1" key="1">
    <citation type="journal article" date="2023" name="J. Vet. Diagn. Invest.">
        <title>Oxytetracycline-resistant Paenibacillus larvae identified in commercial beekeeping operations in Saskatchewan using pooled honey sampling.</title>
        <authorList>
            <person name="Obshta O."/>
            <person name="Zabrodski M.W."/>
            <person name="Soomro T."/>
            <person name="Wilson G."/>
            <person name="Masood F."/>
            <person name="Thebeau J."/>
            <person name="Silva M.C.B."/>
            <person name="Biganski S."/>
            <person name="Kozii I.V."/>
            <person name="Koziy R.V."/>
            <person name="Raza M.F."/>
            <person name="Jose M.S."/>
            <person name="Simko E."/>
            <person name="Wood S.C."/>
        </authorList>
    </citation>
    <scope>NUCLEOTIDE SEQUENCE</scope>
    <source>
        <strain evidence="1">PL001</strain>
    </source>
</reference>
<gene>
    <name evidence="1" type="ORF">P7H09_11415</name>
</gene>
<reference evidence="1" key="2">
    <citation type="submission" date="2023-03" db="EMBL/GenBank/DDBJ databases">
        <authorList>
            <person name="Obshta O."/>
            <person name="Zabrodski M.W."/>
            <person name="Soomro T."/>
            <person name="Wilson G."/>
            <person name="Masood F."/>
            <person name="Thebeau J."/>
            <person name="Bezerra Da Silva M.C."/>
            <person name="Raza F."/>
            <person name="Biganski S."/>
            <person name="Jose M."/>
            <person name="Camilli M."/>
            <person name="Kozii I.V."/>
            <person name="Kozii R.V."/>
            <person name="Simko E."/>
            <person name="Wood S.C."/>
        </authorList>
    </citation>
    <scope>NUCLEOTIDE SEQUENCE</scope>
    <source>
        <strain evidence="1">PL001</strain>
    </source>
</reference>
<evidence type="ECO:0000313" key="2">
    <source>
        <dbReference type="Proteomes" id="UP001259239"/>
    </source>
</evidence>
<accession>A0AAP5JTP3</accession>
<comment type="caution">
    <text evidence="1">The sequence shown here is derived from an EMBL/GenBank/DDBJ whole genome shotgun (WGS) entry which is preliminary data.</text>
</comment>
<sequence>MAGPGWGAVRHFADEPGLRRPRILDHAAAGLFSQRGCRRVPMRVPALIPGDKGGSCMIIFRSYQAGAERQLVPLWNQTMQADPVTPERFRNLVLLDANFDPLGLRIAADGERIIGQYMRSGAFCLCTGLNWNQKMAGFLFSLRTQQTRVPKR</sequence>
<name>A0AAP5JTP3_9BACL</name>
<protein>
    <submittedName>
        <fullName evidence="1">Uncharacterized protein</fullName>
    </submittedName>
</protein>